<evidence type="ECO:0000313" key="3">
    <source>
        <dbReference type="Proteomes" id="UP001597145"/>
    </source>
</evidence>
<feature type="region of interest" description="Disordered" evidence="1">
    <location>
        <begin position="44"/>
        <end position="76"/>
    </location>
</feature>
<gene>
    <name evidence="2" type="ORF">ACFSCY_13725</name>
</gene>
<reference evidence="3" key="1">
    <citation type="journal article" date="2019" name="Int. J. Syst. Evol. Microbiol.">
        <title>The Global Catalogue of Microorganisms (GCM) 10K type strain sequencing project: providing services to taxonomists for standard genome sequencing and annotation.</title>
        <authorList>
            <consortium name="The Broad Institute Genomics Platform"/>
            <consortium name="The Broad Institute Genome Sequencing Center for Infectious Disease"/>
            <person name="Wu L."/>
            <person name="Ma J."/>
        </authorList>
    </citation>
    <scope>NUCLEOTIDE SEQUENCE [LARGE SCALE GENOMIC DNA]</scope>
    <source>
        <strain evidence="3">JCM 12165</strain>
    </source>
</reference>
<dbReference type="RefSeq" id="WP_343987822.1">
    <property type="nucleotide sequence ID" value="NZ_BAAAJG010000029.1"/>
</dbReference>
<evidence type="ECO:0000313" key="2">
    <source>
        <dbReference type="EMBL" id="MFD1530504.1"/>
    </source>
</evidence>
<keyword evidence="3" id="KW-1185">Reference proteome</keyword>
<sequence length="76" mass="7846">MLDVFLQHRREVAWSGDENVVQAFAAQGADPAFGDRVRSRCSNWGADDADVGAGEDGVEGGGELGPASPGSGSRAR</sequence>
<evidence type="ECO:0000256" key="1">
    <source>
        <dbReference type="SAM" id="MobiDB-lite"/>
    </source>
</evidence>
<protein>
    <submittedName>
        <fullName evidence="2">Uncharacterized protein</fullName>
    </submittedName>
</protein>
<dbReference type="EMBL" id="JBHUCP010000008">
    <property type="protein sequence ID" value="MFD1530504.1"/>
    <property type="molecule type" value="Genomic_DNA"/>
</dbReference>
<organism evidence="2 3">
    <name type="scientific">Pseudonocardia aurantiaca</name>
    <dbReference type="NCBI Taxonomy" id="75290"/>
    <lineage>
        <taxon>Bacteria</taxon>
        <taxon>Bacillati</taxon>
        <taxon>Actinomycetota</taxon>
        <taxon>Actinomycetes</taxon>
        <taxon>Pseudonocardiales</taxon>
        <taxon>Pseudonocardiaceae</taxon>
        <taxon>Pseudonocardia</taxon>
    </lineage>
</organism>
<name>A0ABW4FKN8_9PSEU</name>
<dbReference type="Proteomes" id="UP001597145">
    <property type="component" value="Unassembled WGS sequence"/>
</dbReference>
<proteinExistence type="predicted"/>
<comment type="caution">
    <text evidence="2">The sequence shown here is derived from an EMBL/GenBank/DDBJ whole genome shotgun (WGS) entry which is preliminary data.</text>
</comment>
<accession>A0ABW4FKN8</accession>